<feature type="chain" id="PRO_5041314252" evidence="1">
    <location>
        <begin position="18"/>
        <end position="122"/>
    </location>
</feature>
<dbReference type="Proteomes" id="UP001172159">
    <property type="component" value="Unassembled WGS sequence"/>
</dbReference>
<proteinExistence type="predicted"/>
<gene>
    <name evidence="2" type="ORF">B0T21DRAFT_284090</name>
</gene>
<protein>
    <submittedName>
        <fullName evidence="2">Uncharacterized protein</fullName>
    </submittedName>
</protein>
<dbReference type="AlphaFoldDB" id="A0AA40BSJ9"/>
<feature type="signal peptide" evidence="1">
    <location>
        <begin position="1"/>
        <end position="17"/>
    </location>
</feature>
<keyword evidence="1" id="KW-0732">Signal</keyword>
<reference evidence="2" key="1">
    <citation type="submission" date="2023-06" db="EMBL/GenBank/DDBJ databases">
        <title>Genome-scale phylogeny and comparative genomics of the fungal order Sordariales.</title>
        <authorList>
            <consortium name="Lawrence Berkeley National Laboratory"/>
            <person name="Hensen N."/>
            <person name="Bonometti L."/>
            <person name="Westerberg I."/>
            <person name="Brannstrom I.O."/>
            <person name="Guillou S."/>
            <person name="Cros-Aarteil S."/>
            <person name="Calhoun S."/>
            <person name="Haridas S."/>
            <person name="Kuo A."/>
            <person name="Mondo S."/>
            <person name="Pangilinan J."/>
            <person name="Riley R."/>
            <person name="Labutti K."/>
            <person name="Andreopoulos B."/>
            <person name="Lipzen A."/>
            <person name="Chen C."/>
            <person name="Yanf M."/>
            <person name="Daum C."/>
            <person name="Ng V."/>
            <person name="Clum A."/>
            <person name="Steindorff A."/>
            <person name="Ohm R."/>
            <person name="Martin F."/>
            <person name="Silar P."/>
            <person name="Natvig D."/>
            <person name="Lalanne C."/>
            <person name="Gautier V."/>
            <person name="Ament-Velasquez S.L."/>
            <person name="Kruys A."/>
            <person name="Hutchinson M.I."/>
            <person name="Powell A.J."/>
            <person name="Barry K."/>
            <person name="Miller A.N."/>
            <person name="Grigoriev I.V."/>
            <person name="Debuchy R."/>
            <person name="Gladieux P."/>
            <person name="Thoren M.H."/>
            <person name="Johannesson H."/>
        </authorList>
    </citation>
    <scope>NUCLEOTIDE SEQUENCE</scope>
    <source>
        <strain evidence="2">CBS 540.89</strain>
    </source>
</reference>
<name>A0AA40BSJ9_9PEZI</name>
<evidence type="ECO:0000313" key="3">
    <source>
        <dbReference type="Proteomes" id="UP001172159"/>
    </source>
</evidence>
<evidence type="ECO:0000313" key="2">
    <source>
        <dbReference type="EMBL" id="KAK0739629.1"/>
    </source>
</evidence>
<dbReference type="EMBL" id="JAUKTV010000004">
    <property type="protein sequence ID" value="KAK0739629.1"/>
    <property type="molecule type" value="Genomic_DNA"/>
</dbReference>
<keyword evidence="3" id="KW-1185">Reference proteome</keyword>
<evidence type="ECO:0000256" key="1">
    <source>
        <dbReference type="SAM" id="SignalP"/>
    </source>
</evidence>
<accession>A0AA40BSJ9</accession>
<organism evidence="2 3">
    <name type="scientific">Apiosordaria backusii</name>
    <dbReference type="NCBI Taxonomy" id="314023"/>
    <lineage>
        <taxon>Eukaryota</taxon>
        <taxon>Fungi</taxon>
        <taxon>Dikarya</taxon>
        <taxon>Ascomycota</taxon>
        <taxon>Pezizomycotina</taxon>
        <taxon>Sordariomycetes</taxon>
        <taxon>Sordariomycetidae</taxon>
        <taxon>Sordariales</taxon>
        <taxon>Lasiosphaeriaceae</taxon>
        <taxon>Apiosordaria</taxon>
    </lineage>
</organism>
<comment type="caution">
    <text evidence="2">The sequence shown here is derived from an EMBL/GenBank/DDBJ whole genome shotgun (WGS) entry which is preliminary data.</text>
</comment>
<sequence length="122" mass="13113">MQLSNLLLAIMAATASATCHKSGETWKDKPAARSAITSACTGSGKFAGSFGINEIRRHCVNAGGAQKMEFEVQNKAGQARNWDDAECIYRLTREVDGCGENKGGYNTVDEWSYSADPNNGQC</sequence>